<reference evidence="1" key="2">
    <citation type="journal article" date="2016" name="Fungal Biol.">
        <title>Ochratoxin A production by Penicillium thymicola.</title>
        <authorList>
            <person name="Nguyen H.D.T."/>
            <person name="McMullin D.R."/>
            <person name="Ponomareva E."/>
            <person name="Riley R."/>
            <person name="Pomraning K.R."/>
            <person name="Baker S.E."/>
            <person name="Seifert K.A."/>
        </authorList>
    </citation>
    <scope>NUCLEOTIDE SEQUENCE</scope>
    <source>
        <strain evidence="1">DAOM 180753</strain>
    </source>
</reference>
<sequence>MQNSRLLGDKYASNFQFDLQHKGSYAALGASSCLIIGEARTTFLTLAGLTYGVEDYYSAFWPPIPNKRVVGQCLFQYRINALRGRLPYKLSTQSKRDTGLFRGSFGGFHKFYIDAEAPPTFSSRSSIVS</sequence>
<protein>
    <submittedName>
        <fullName evidence="1">Uncharacterized protein</fullName>
    </submittedName>
</protein>
<dbReference type="Proteomes" id="UP001227192">
    <property type="component" value="Unassembled WGS sequence"/>
</dbReference>
<comment type="caution">
    <text evidence="1">The sequence shown here is derived from an EMBL/GenBank/DDBJ whole genome shotgun (WGS) entry which is preliminary data.</text>
</comment>
<accession>A0AAI9X2B9</accession>
<evidence type="ECO:0000313" key="2">
    <source>
        <dbReference type="Proteomes" id="UP001227192"/>
    </source>
</evidence>
<organism evidence="1 2">
    <name type="scientific">Penicillium thymicola</name>
    <dbReference type="NCBI Taxonomy" id="293382"/>
    <lineage>
        <taxon>Eukaryota</taxon>
        <taxon>Fungi</taxon>
        <taxon>Dikarya</taxon>
        <taxon>Ascomycota</taxon>
        <taxon>Pezizomycotina</taxon>
        <taxon>Eurotiomycetes</taxon>
        <taxon>Eurotiomycetidae</taxon>
        <taxon>Eurotiales</taxon>
        <taxon>Aspergillaceae</taxon>
        <taxon>Penicillium</taxon>
    </lineage>
</organism>
<dbReference type="AlphaFoldDB" id="A0AAI9X2B9"/>
<keyword evidence="2" id="KW-1185">Reference proteome</keyword>
<evidence type="ECO:0000313" key="1">
    <source>
        <dbReference type="EMBL" id="KAJ9481275.1"/>
    </source>
</evidence>
<gene>
    <name evidence="1" type="ORF">VN97_g12217</name>
</gene>
<reference evidence="1" key="1">
    <citation type="submission" date="2015-06" db="EMBL/GenBank/DDBJ databases">
        <authorList>
            <person name="Nguyen H."/>
        </authorList>
    </citation>
    <scope>NUCLEOTIDE SEQUENCE</scope>
    <source>
        <strain evidence="1">DAOM 180753</strain>
    </source>
</reference>
<dbReference type="EMBL" id="LACB01000839">
    <property type="protein sequence ID" value="KAJ9481275.1"/>
    <property type="molecule type" value="Genomic_DNA"/>
</dbReference>
<dbReference type="PROSITE" id="PS51257">
    <property type="entry name" value="PROKAR_LIPOPROTEIN"/>
    <property type="match status" value="1"/>
</dbReference>
<proteinExistence type="predicted"/>
<name>A0AAI9X2B9_PENTH</name>